<dbReference type="InterPro" id="IPR050659">
    <property type="entry name" value="Peptidase_M24B"/>
</dbReference>
<dbReference type="Proteomes" id="UP001174909">
    <property type="component" value="Unassembled WGS sequence"/>
</dbReference>
<dbReference type="InterPro" id="IPR000587">
    <property type="entry name" value="Creatinase_N"/>
</dbReference>
<dbReference type="InterPro" id="IPR029149">
    <property type="entry name" value="Creatin/AminoP/Spt16_N"/>
</dbReference>
<evidence type="ECO:0000313" key="3">
    <source>
        <dbReference type="Proteomes" id="UP001174909"/>
    </source>
</evidence>
<comment type="caution">
    <text evidence="2">The sequence shown here is derived from an EMBL/GenBank/DDBJ whole genome shotgun (WGS) entry which is preliminary data.</text>
</comment>
<keyword evidence="3" id="KW-1185">Reference proteome</keyword>
<dbReference type="EMBL" id="CASHTH010000516">
    <property type="protein sequence ID" value="CAI8003329.1"/>
    <property type="molecule type" value="Genomic_DNA"/>
</dbReference>
<evidence type="ECO:0000313" key="2">
    <source>
        <dbReference type="EMBL" id="CAI8003329.1"/>
    </source>
</evidence>
<dbReference type="Pfam" id="PF01321">
    <property type="entry name" value="Creatinase_N"/>
    <property type="match status" value="1"/>
</dbReference>
<dbReference type="PANTHER" id="PTHR46112:SF2">
    <property type="entry name" value="XAA-PRO AMINOPEPTIDASE P-RELATED"/>
    <property type="match status" value="1"/>
</dbReference>
<feature type="domain" description="Creatinase N-terminal" evidence="1">
    <location>
        <begin position="7"/>
        <end position="165"/>
    </location>
</feature>
<name>A0AA35W528_GEOBA</name>
<dbReference type="Gene3D" id="3.90.230.10">
    <property type="entry name" value="Creatinase/methionine aminopeptidase superfamily"/>
    <property type="match status" value="1"/>
</dbReference>
<reference evidence="2" key="1">
    <citation type="submission" date="2023-03" db="EMBL/GenBank/DDBJ databases">
        <authorList>
            <person name="Steffen K."/>
            <person name="Cardenas P."/>
        </authorList>
    </citation>
    <scope>NUCLEOTIDE SEQUENCE</scope>
</reference>
<dbReference type="AlphaFoldDB" id="A0AA35W528"/>
<organism evidence="2 3">
    <name type="scientific">Geodia barretti</name>
    <name type="common">Barrett's horny sponge</name>
    <dbReference type="NCBI Taxonomy" id="519541"/>
    <lineage>
        <taxon>Eukaryota</taxon>
        <taxon>Metazoa</taxon>
        <taxon>Porifera</taxon>
        <taxon>Demospongiae</taxon>
        <taxon>Heteroscleromorpha</taxon>
        <taxon>Tetractinellida</taxon>
        <taxon>Astrophorina</taxon>
        <taxon>Geodiidae</taxon>
        <taxon>Geodia</taxon>
    </lineage>
</organism>
<accession>A0AA35W528</accession>
<dbReference type="InterPro" id="IPR036005">
    <property type="entry name" value="Creatinase/aminopeptidase-like"/>
</dbReference>
<dbReference type="SUPFAM" id="SSF53092">
    <property type="entry name" value="Creatinase/prolidase N-terminal domain"/>
    <property type="match status" value="1"/>
</dbReference>
<proteinExistence type="predicted"/>
<dbReference type="PANTHER" id="PTHR46112">
    <property type="entry name" value="AMINOPEPTIDASE"/>
    <property type="match status" value="1"/>
</dbReference>
<dbReference type="SUPFAM" id="SSF55920">
    <property type="entry name" value="Creatinase/aminopeptidase"/>
    <property type="match status" value="1"/>
</dbReference>
<evidence type="ECO:0000259" key="1">
    <source>
        <dbReference type="Pfam" id="PF01321"/>
    </source>
</evidence>
<protein>
    <recommendedName>
        <fullName evidence="1">Creatinase N-terminal domain-containing protein</fullName>
    </recommendedName>
</protein>
<gene>
    <name evidence="2" type="ORF">GBAR_LOCUS3620</name>
</gene>
<sequence>MWINEPRAQRVLAERDLDGLFAATNIPNVFYLSGVWRRQDIAAIVTRDAVTAPWLVIPRGEVDYMVDTVPPAGVVTYGTFFRVMEDNVPLTEREQRIREIGIDLEPVKDFFEGIVRTLENAGLDRSRLGYDERGLDPALAERLKERLPHLELVPAMSAFREIRMVKSAAEIERMTEAVRVTEQSIYEAAHEAREGMTEARCASPSTSGRCGVAPSPT</sequence>
<dbReference type="Gene3D" id="3.40.350.10">
    <property type="entry name" value="Creatinase/prolidase N-terminal domain"/>
    <property type="match status" value="1"/>
</dbReference>